<dbReference type="InterPro" id="IPR050844">
    <property type="entry name" value="Coatomer_complex_subunit"/>
</dbReference>
<dbReference type="InterPro" id="IPR008962">
    <property type="entry name" value="PapD-like_sf"/>
</dbReference>
<feature type="repeat" description="WD" evidence="5">
    <location>
        <begin position="432"/>
        <end position="468"/>
    </location>
</feature>
<dbReference type="Proteomes" id="UP000019116">
    <property type="component" value="Chromosome 7A"/>
</dbReference>
<protein>
    <submittedName>
        <fullName evidence="9">Uncharacterized protein</fullName>
    </submittedName>
</protein>
<dbReference type="Pfam" id="PF00069">
    <property type="entry name" value="Pkinase"/>
    <property type="match status" value="1"/>
</dbReference>
<dbReference type="InterPro" id="IPR001680">
    <property type="entry name" value="WD40_rpt"/>
</dbReference>
<dbReference type="InterPro" id="IPR020472">
    <property type="entry name" value="WD40_PAC1"/>
</dbReference>
<dbReference type="GO" id="GO:0005524">
    <property type="term" value="F:ATP binding"/>
    <property type="evidence" value="ECO:0007669"/>
    <property type="project" value="InterPro"/>
</dbReference>
<feature type="compositionally biased region" description="Basic and acidic residues" evidence="6">
    <location>
        <begin position="568"/>
        <end position="577"/>
    </location>
</feature>
<dbReference type="PANTHER" id="PTHR19876">
    <property type="entry name" value="COATOMER"/>
    <property type="match status" value="1"/>
</dbReference>
<evidence type="ECO:0000256" key="1">
    <source>
        <dbReference type="ARBA" id="ARBA00004156"/>
    </source>
</evidence>
<feature type="domain" description="Protein kinase" evidence="7">
    <location>
        <begin position="1"/>
        <end position="140"/>
    </location>
</feature>
<dbReference type="InterPro" id="IPR000535">
    <property type="entry name" value="MSP_dom"/>
</dbReference>
<dbReference type="SUPFAM" id="SSF50978">
    <property type="entry name" value="WD40 repeat-like"/>
    <property type="match status" value="1"/>
</dbReference>
<dbReference type="InterPro" id="IPR015943">
    <property type="entry name" value="WD40/YVTN_repeat-like_dom_sf"/>
</dbReference>
<accession>A0A3B6RNX2</accession>
<dbReference type="SUPFAM" id="SSF49354">
    <property type="entry name" value="PapD-like"/>
    <property type="match status" value="1"/>
</dbReference>
<evidence type="ECO:0000256" key="5">
    <source>
        <dbReference type="PROSITE-ProRule" id="PRU00221"/>
    </source>
</evidence>
<dbReference type="Pfam" id="PF00400">
    <property type="entry name" value="WD40"/>
    <property type="match status" value="4"/>
</dbReference>
<organism evidence="9">
    <name type="scientific">Triticum aestivum</name>
    <name type="common">Wheat</name>
    <dbReference type="NCBI Taxonomy" id="4565"/>
    <lineage>
        <taxon>Eukaryota</taxon>
        <taxon>Viridiplantae</taxon>
        <taxon>Streptophyta</taxon>
        <taxon>Embryophyta</taxon>
        <taxon>Tracheophyta</taxon>
        <taxon>Spermatophyta</taxon>
        <taxon>Magnoliopsida</taxon>
        <taxon>Liliopsida</taxon>
        <taxon>Poales</taxon>
        <taxon>Poaceae</taxon>
        <taxon>BOP clade</taxon>
        <taxon>Pooideae</taxon>
        <taxon>Triticodae</taxon>
        <taxon>Triticeae</taxon>
        <taxon>Triticinae</taxon>
        <taxon>Triticum</taxon>
    </lineage>
</organism>
<dbReference type="GO" id="GO:0004672">
    <property type="term" value="F:protein kinase activity"/>
    <property type="evidence" value="ECO:0007669"/>
    <property type="project" value="InterPro"/>
</dbReference>
<feature type="region of interest" description="Disordered" evidence="6">
    <location>
        <begin position="550"/>
        <end position="588"/>
    </location>
</feature>
<keyword evidence="2 5" id="KW-0853">WD repeat</keyword>
<feature type="repeat" description="WD" evidence="5">
    <location>
        <begin position="389"/>
        <end position="431"/>
    </location>
</feature>
<dbReference type="SUPFAM" id="SSF56112">
    <property type="entry name" value="Protein kinase-like (PK-like)"/>
    <property type="match status" value="1"/>
</dbReference>
<dbReference type="PROSITE" id="PS50011">
    <property type="entry name" value="PROTEIN_KINASE_DOM"/>
    <property type="match status" value="1"/>
</dbReference>
<dbReference type="PROSITE" id="PS50082">
    <property type="entry name" value="WD_REPEATS_2"/>
    <property type="match status" value="3"/>
</dbReference>
<feature type="domain" description="MSP" evidence="8">
    <location>
        <begin position="164"/>
        <end position="282"/>
    </location>
</feature>
<dbReference type="PANTHER" id="PTHR19876:SF72">
    <property type="entry name" value="COATOMER WD ASSOCIATED REGION DOMAIN-CONTAINING PROTEIN"/>
    <property type="match status" value="1"/>
</dbReference>
<dbReference type="EnsemblPlants" id="TraesCS7A02G540200.4">
    <property type="protein sequence ID" value="TraesCS7A02G540200.4"/>
    <property type="gene ID" value="TraesCS7A02G540200"/>
</dbReference>
<dbReference type="PROSITE" id="PS50294">
    <property type="entry name" value="WD_REPEATS_REGION"/>
    <property type="match status" value="3"/>
</dbReference>
<dbReference type="InterPro" id="IPR019775">
    <property type="entry name" value="WD40_repeat_CS"/>
</dbReference>
<reference evidence="9" key="2">
    <citation type="submission" date="2018-10" db="UniProtKB">
        <authorList>
            <consortium name="EnsemblPlants"/>
        </authorList>
    </citation>
    <scope>IDENTIFICATION</scope>
</reference>
<dbReference type="Gramene" id="TraesRN7A0101307000.4">
    <property type="protein sequence ID" value="TraesRN7A0101307000.4"/>
    <property type="gene ID" value="TraesRN7A0101307000"/>
</dbReference>
<evidence type="ECO:0000313" key="10">
    <source>
        <dbReference type="Proteomes" id="UP000019116"/>
    </source>
</evidence>
<dbReference type="InterPro" id="IPR011009">
    <property type="entry name" value="Kinase-like_dom_sf"/>
</dbReference>
<evidence type="ECO:0000259" key="7">
    <source>
        <dbReference type="PROSITE" id="PS50011"/>
    </source>
</evidence>
<dbReference type="InterPro" id="IPR013783">
    <property type="entry name" value="Ig-like_fold"/>
</dbReference>
<evidence type="ECO:0000256" key="4">
    <source>
        <dbReference type="ARBA" id="ARBA00023329"/>
    </source>
</evidence>
<evidence type="ECO:0000256" key="3">
    <source>
        <dbReference type="ARBA" id="ARBA00022737"/>
    </source>
</evidence>
<dbReference type="AlphaFoldDB" id="A0A3B6RNX2"/>
<keyword evidence="10" id="KW-1185">Reference proteome</keyword>
<comment type="subcellular location">
    <subcellularLocation>
        <location evidence="1">Cytoplasmic vesicle membrane</location>
    </subcellularLocation>
</comment>
<keyword evidence="3" id="KW-0677">Repeat</keyword>
<evidence type="ECO:0000259" key="8">
    <source>
        <dbReference type="PROSITE" id="PS50202"/>
    </source>
</evidence>
<sequence>MDMKPDNILLDNDMVLKITDFGLSRLDEMTQTMSKDRLGSLGYCAPEYWSQGKMSFKSDMYSLGVIIIELVTGQKALPINNNKVLRRWRHRWRKTGKETQLVYQQVAKCIKIGLLCQEIDPSERPFIWDIIDDIRQAEGVNGSIRNDSQYKFGQISPYSEDDDMLGIEPLELHFSFQLNKQMSCTIQLTNETGSYIAFNVEHMNPLSYCAQPQKDIIPPRSKCNVEITMQPQAKAPRDHTSEFTVWSTKVNDGLAIEDMATIKFIKEAINVVDDVNLDVAFDISEPQEASEKTSVKVVDWVKASEEALSIVKFIARIRWLVAVAYDCFFHVYKYEKEIEKVTSFKVHGYYEWGRCSLDIHPTQPYVLSACHMQVKLWDWDQDWNCIQTFEEHSDNINELKFNLEDTNSFASASDDCTVKVWSLDSPKSKYTLPGHSHHVYSVDFFKRDGQQYLISGCKDKTAKIWDLQKECVHTLQHECDVKSVFAHPSLPLLMTGGEDGAVRVWSSTDFRLKTKLGVSMPVRGFACLTGSERVAIAHYYGMSVMEIGDEERQGGNEGSHENSTAAIDYEKIQRQSERAASTFFDPEI</sequence>
<dbReference type="PROSITE" id="PS00678">
    <property type="entry name" value="WD_REPEATS_1"/>
    <property type="match status" value="1"/>
</dbReference>
<dbReference type="Gramene" id="TraesCS7A02G540200.4">
    <property type="protein sequence ID" value="TraesCS7A02G540200.4"/>
    <property type="gene ID" value="TraesCS7A02G540200"/>
</dbReference>
<keyword evidence="4" id="KW-0968">Cytoplasmic vesicle</keyword>
<dbReference type="Gene3D" id="2.130.10.10">
    <property type="entry name" value="YVTN repeat-like/Quinoprotein amine dehydrogenase"/>
    <property type="match status" value="1"/>
</dbReference>
<dbReference type="Gene3D" id="1.10.510.10">
    <property type="entry name" value="Transferase(Phosphotransferase) domain 1"/>
    <property type="match status" value="1"/>
</dbReference>
<evidence type="ECO:0000256" key="2">
    <source>
        <dbReference type="ARBA" id="ARBA00022574"/>
    </source>
</evidence>
<feature type="compositionally biased region" description="Basic and acidic residues" evidence="6">
    <location>
        <begin position="550"/>
        <end position="560"/>
    </location>
</feature>
<feature type="repeat" description="WD" evidence="5">
    <location>
        <begin position="474"/>
        <end position="506"/>
    </location>
</feature>
<dbReference type="PROSITE" id="PS50202">
    <property type="entry name" value="MSP"/>
    <property type="match status" value="1"/>
</dbReference>
<proteinExistence type="predicted"/>
<dbReference type="Pfam" id="PF00635">
    <property type="entry name" value="Motile_Sperm"/>
    <property type="match status" value="1"/>
</dbReference>
<evidence type="ECO:0000256" key="6">
    <source>
        <dbReference type="SAM" id="MobiDB-lite"/>
    </source>
</evidence>
<dbReference type="InterPro" id="IPR036322">
    <property type="entry name" value="WD40_repeat_dom_sf"/>
</dbReference>
<dbReference type="Gramene" id="TraesKAR7A01G0461700.1">
    <property type="protein sequence ID" value="cds.TraesKAR7A01G0461700.1"/>
    <property type="gene ID" value="TraesKAR7A01G0461700"/>
</dbReference>
<dbReference type="Gramene" id="TraesCS7A03G1314400.4">
    <property type="protein sequence ID" value="TraesCS7A03G1314400.4.CDS"/>
    <property type="gene ID" value="TraesCS7A03G1314400"/>
</dbReference>
<reference evidence="9" key="1">
    <citation type="submission" date="2018-08" db="EMBL/GenBank/DDBJ databases">
        <authorList>
            <person name="Rossello M."/>
        </authorList>
    </citation>
    <scope>NUCLEOTIDE SEQUENCE [LARGE SCALE GENOMIC DNA]</scope>
    <source>
        <strain evidence="9">cv. Chinese Spring</strain>
    </source>
</reference>
<evidence type="ECO:0000313" key="9">
    <source>
        <dbReference type="EnsemblPlants" id="TraesCS7A02G540200.4"/>
    </source>
</evidence>
<dbReference type="GO" id="GO:0030659">
    <property type="term" value="C:cytoplasmic vesicle membrane"/>
    <property type="evidence" value="ECO:0007669"/>
    <property type="project" value="UniProtKB-SubCell"/>
</dbReference>
<dbReference type="OrthoDB" id="5594999at2759"/>
<name>A0A3B6RNX2_WHEAT</name>
<dbReference type="InterPro" id="IPR000719">
    <property type="entry name" value="Prot_kinase_dom"/>
</dbReference>
<dbReference type="SMART" id="SM00320">
    <property type="entry name" value="WD40"/>
    <property type="match status" value="5"/>
</dbReference>
<dbReference type="Gene3D" id="2.60.40.10">
    <property type="entry name" value="Immunoglobulins"/>
    <property type="match status" value="1"/>
</dbReference>
<dbReference type="PRINTS" id="PR00320">
    <property type="entry name" value="GPROTEINBRPT"/>
</dbReference>